<feature type="compositionally biased region" description="Basic residues" evidence="1">
    <location>
        <begin position="32"/>
        <end position="43"/>
    </location>
</feature>
<dbReference type="Proteomes" id="UP000501690">
    <property type="component" value="Linkage Group LG10"/>
</dbReference>
<protein>
    <submittedName>
        <fullName evidence="2">Uncharacterized protein</fullName>
    </submittedName>
</protein>
<dbReference type="EMBL" id="CP039354">
    <property type="protein sequence ID" value="QCE09900.1"/>
    <property type="molecule type" value="Genomic_DNA"/>
</dbReference>
<reference evidence="2 3" key="1">
    <citation type="submission" date="2019-04" db="EMBL/GenBank/DDBJ databases">
        <title>An improved genome assembly and genetic linkage map for asparagus bean, Vigna unguiculata ssp. sesquipedialis.</title>
        <authorList>
            <person name="Xia Q."/>
            <person name="Zhang R."/>
            <person name="Dong Y."/>
        </authorList>
    </citation>
    <scope>NUCLEOTIDE SEQUENCE [LARGE SCALE GENOMIC DNA]</scope>
    <source>
        <tissue evidence="2">Leaf</tissue>
    </source>
</reference>
<feature type="compositionally biased region" description="Basic and acidic residues" evidence="1">
    <location>
        <begin position="18"/>
        <end position="28"/>
    </location>
</feature>
<dbReference type="AlphaFoldDB" id="A0A4D6N7T8"/>
<name>A0A4D6N7T8_VIGUN</name>
<feature type="region of interest" description="Disordered" evidence="1">
    <location>
        <begin position="1"/>
        <end position="67"/>
    </location>
</feature>
<gene>
    <name evidence="2" type="ORF">DEO72_LG10g1123</name>
</gene>
<organism evidence="2 3">
    <name type="scientific">Vigna unguiculata</name>
    <name type="common">Cowpea</name>
    <dbReference type="NCBI Taxonomy" id="3917"/>
    <lineage>
        <taxon>Eukaryota</taxon>
        <taxon>Viridiplantae</taxon>
        <taxon>Streptophyta</taxon>
        <taxon>Embryophyta</taxon>
        <taxon>Tracheophyta</taxon>
        <taxon>Spermatophyta</taxon>
        <taxon>Magnoliopsida</taxon>
        <taxon>eudicotyledons</taxon>
        <taxon>Gunneridae</taxon>
        <taxon>Pentapetalae</taxon>
        <taxon>rosids</taxon>
        <taxon>fabids</taxon>
        <taxon>Fabales</taxon>
        <taxon>Fabaceae</taxon>
        <taxon>Papilionoideae</taxon>
        <taxon>50 kb inversion clade</taxon>
        <taxon>NPAAA clade</taxon>
        <taxon>indigoferoid/millettioid clade</taxon>
        <taxon>Phaseoleae</taxon>
        <taxon>Vigna</taxon>
    </lineage>
</organism>
<sequence length="167" mass="19052">MVRTRGAHRGGSNSSHVEASKQEPRERPIASVRRRDKGHHRKSGPSSHGEAGSSTDHGEAGPSLPTPIDIHEEQENIIHHEEVVAGQDHDTWLGQEEHIVVAQILHMLRLLSKSLGRDRLHLFVEEIRVIIERVVHHLMGKLVHQLIMEKLVHHYQLLLIFMRSKKI</sequence>
<accession>A0A4D6N7T8</accession>
<proteinExistence type="predicted"/>
<keyword evidence="3" id="KW-1185">Reference proteome</keyword>
<evidence type="ECO:0000313" key="3">
    <source>
        <dbReference type="Proteomes" id="UP000501690"/>
    </source>
</evidence>
<evidence type="ECO:0000256" key="1">
    <source>
        <dbReference type="SAM" id="MobiDB-lite"/>
    </source>
</evidence>
<evidence type="ECO:0000313" key="2">
    <source>
        <dbReference type="EMBL" id="QCE09900.1"/>
    </source>
</evidence>